<name>A0A1I7N8F0_9HYPH</name>
<dbReference type="EMBL" id="FPCK01000001">
    <property type="protein sequence ID" value="SFV30918.1"/>
    <property type="molecule type" value="Genomic_DNA"/>
</dbReference>
<dbReference type="Proteomes" id="UP000199074">
    <property type="component" value="Unassembled WGS sequence"/>
</dbReference>
<reference evidence="2 3" key="1">
    <citation type="submission" date="2016-10" db="EMBL/GenBank/DDBJ databases">
        <authorList>
            <person name="de Groot N.N."/>
        </authorList>
    </citation>
    <scope>NUCLEOTIDE SEQUENCE [LARGE SCALE GENOMIC DNA]</scope>
    <source>
        <strain evidence="2 3">IPL20</strain>
    </source>
</reference>
<organism evidence="2 3">
    <name type="scientific">Devosia crocina</name>
    <dbReference type="NCBI Taxonomy" id="429728"/>
    <lineage>
        <taxon>Bacteria</taxon>
        <taxon>Pseudomonadati</taxon>
        <taxon>Pseudomonadota</taxon>
        <taxon>Alphaproteobacteria</taxon>
        <taxon>Hyphomicrobiales</taxon>
        <taxon>Devosiaceae</taxon>
        <taxon>Devosia</taxon>
    </lineage>
</organism>
<dbReference type="OrthoDB" id="8368506at2"/>
<feature type="chain" id="PRO_5011539329" description="Secreted protein" evidence="1">
    <location>
        <begin position="21"/>
        <end position="181"/>
    </location>
</feature>
<evidence type="ECO:0000313" key="2">
    <source>
        <dbReference type="EMBL" id="SFV30918.1"/>
    </source>
</evidence>
<evidence type="ECO:0000256" key="1">
    <source>
        <dbReference type="SAM" id="SignalP"/>
    </source>
</evidence>
<dbReference type="STRING" id="429728.SAMN05216456_1172"/>
<keyword evidence="3" id="KW-1185">Reference proteome</keyword>
<evidence type="ECO:0008006" key="4">
    <source>
        <dbReference type="Google" id="ProtNLM"/>
    </source>
</evidence>
<proteinExistence type="predicted"/>
<sequence length="181" mass="19874">MKRLIVLTTLVLGTAGAAFGQEAQCFQNDHYLVIEQPRFEEVGSEFIVRPPARGKIACSFETSDGDIRIGEIDDPIHYLGLAGPYLVLERSTGPDGNLVVYDLDAGAFEPIIDVPVDDEILVDDETIAYWERTDVGTAENCKEYAEHRSYGFGSVISEERTFDIASGTLSASGDWRCSSTQ</sequence>
<feature type="signal peptide" evidence="1">
    <location>
        <begin position="1"/>
        <end position="20"/>
    </location>
</feature>
<protein>
    <recommendedName>
        <fullName evidence="4">Secreted protein</fullName>
    </recommendedName>
</protein>
<accession>A0A1I7N8F0</accession>
<keyword evidence="1" id="KW-0732">Signal</keyword>
<dbReference type="RefSeq" id="WP_092422113.1">
    <property type="nucleotide sequence ID" value="NZ_FPCK01000001.1"/>
</dbReference>
<evidence type="ECO:0000313" key="3">
    <source>
        <dbReference type="Proteomes" id="UP000199074"/>
    </source>
</evidence>
<dbReference type="AlphaFoldDB" id="A0A1I7N8F0"/>
<gene>
    <name evidence="2" type="ORF">SAMN05216456_1172</name>
</gene>